<comment type="similarity">
    <text evidence="1">Belongs to the glycosyl hydrolase 29 family.</text>
</comment>
<dbReference type="GO" id="GO:0004560">
    <property type="term" value="F:alpha-L-fucosidase activity"/>
    <property type="evidence" value="ECO:0007669"/>
    <property type="project" value="InterPro"/>
</dbReference>
<evidence type="ECO:0000256" key="1">
    <source>
        <dbReference type="ARBA" id="ARBA00007951"/>
    </source>
</evidence>
<dbReference type="EC" id="3.2.1.51" evidence="2"/>
<keyword evidence="5" id="KW-0326">Glycosidase</keyword>
<organism evidence="8 9">
    <name type="scientific">Aeriscardovia aeriphila</name>
    <dbReference type="NCBI Taxonomy" id="218139"/>
    <lineage>
        <taxon>Bacteria</taxon>
        <taxon>Bacillati</taxon>
        <taxon>Actinomycetota</taxon>
        <taxon>Actinomycetes</taxon>
        <taxon>Bifidobacteriales</taxon>
        <taxon>Bifidobacteriaceae</taxon>
        <taxon>Aeriscardovia</taxon>
    </lineage>
</organism>
<keyword evidence="3" id="KW-0732">Signal</keyword>
<evidence type="ECO:0000313" key="8">
    <source>
        <dbReference type="EMBL" id="HJF18405.1"/>
    </source>
</evidence>
<name>A0A921FUC6_9BIFI</name>
<reference evidence="8" key="2">
    <citation type="submission" date="2021-09" db="EMBL/GenBank/DDBJ databases">
        <authorList>
            <person name="Gilroy R."/>
        </authorList>
    </citation>
    <scope>NUCLEOTIDE SEQUENCE</scope>
    <source>
        <strain evidence="8">578</strain>
    </source>
</reference>
<feature type="domain" description="DUF7402" evidence="7">
    <location>
        <begin position="368"/>
        <end position="454"/>
    </location>
</feature>
<dbReference type="InterPro" id="IPR057739">
    <property type="entry name" value="Glyco_hydro_29_N"/>
</dbReference>
<sequence length="470" mass="52381">MTNRIDVNYLAHVRPSARQLAWQKMEMYAFLHFGMNTFTNREWGLGHEDPHLFRLENLDVEEWMQALCAAGMTGVILTCKHHDGFCLWPSHVTEHSIASTDYQHGNGDIVKEVSEAARKYGLKFGVYLSPWDRTESSYGTGKEYDDYYVAQLTELLTGYGEIFCVWLDGANGEGANGKTQFYDWPRYYNVIRSLQPNAVISVCGPDVRWAGNEAGHVRKNEWSVVPVQLRSAELTAEKSQHEDDGTFATQVRSQEEDLGSAEALEPFGDQVCWYPAEVDTSIRPGWFYHSSEDGAVKSAESLFDLWKQAVGGNCTLLLNIPPMPDGHLAQPDRLALQGLGQKIRDFNSKLITDVSYSASSGSPQGLGSGQNVWRAQGAHEGAWVRMSFEKPQRISSVVLEENIEQGQRIEQCEVSITQPDGATAIVGQCGCVGYRRIIEFPACTALSVTLRILHSRANPELTRFQAGSAE</sequence>
<dbReference type="SMART" id="SM00812">
    <property type="entry name" value="Alpha_L_fucos"/>
    <property type="match status" value="1"/>
</dbReference>
<evidence type="ECO:0000259" key="7">
    <source>
        <dbReference type="Pfam" id="PF24135"/>
    </source>
</evidence>
<dbReference type="GO" id="GO:0016139">
    <property type="term" value="P:glycoside catabolic process"/>
    <property type="evidence" value="ECO:0007669"/>
    <property type="project" value="TreeGrafter"/>
</dbReference>
<dbReference type="Gene3D" id="2.60.120.260">
    <property type="entry name" value="Galactose-binding domain-like"/>
    <property type="match status" value="1"/>
</dbReference>
<dbReference type="Proteomes" id="UP000715651">
    <property type="component" value="Unassembled WGS sequence"/>
</dbReference>
<evidence type="ECO:0000256" key="2">
    <source>
        <dbReference type="ARBA" id="ARBA00012662"/>
    </source>
</evidence>
<dbReference type="PANTHER" id="PTHR10030:SF37">
    <property type="entry name" value="ALPHA-L-FUCOSIDASE-RELATED"/>
    <property type="match status" value="1"/>
</dbReference>
<dbReference type="InterPro" id="IPR000933">
    <property type="entry name" value="Glyco_hydro_29"/>
</dbReference>
<dbReference type="AlphaFoldDB" id="A0A921FUC6"/>
<comment type="caution">
    <text evidence="8">The sequence shown here is derived from an EMBL/GenBank/DDBJ whole genome shotgun (WGS) entry which is preliminary data.</text>
</comment>
<evidence type="ECO:0000256" key="3">
    <source>
        <dbReference type="ARBA" id="ARBA00022729"/>
    </source>
</evidence>
<dbReference type="InterPro" id="IPR055826">
    <property type="entry name" value="DUF7402"/>
</dbReference>
<evidence type="ECO:0000256" key="5">
    <source>
        <dbReference type="ARBA" id="ARBA00023295"/>
    </source>
</evidence>
<dbReference type="GO" id="GO:0005764">
    <property type="term" value="C:lysosome"/>
    <property type="evidence" value="ECO:0007669"/>
    <property type="project" value="TreeGrafter"/>
</dbReference>
<dbReference type="EMBL" id="DYWK01000006">
    <property type="protein sequence ID" value="HJF18405.1"/>
    <property type="molecule type" value="Genomic_DNA"/>
</dbReference>
<proteinExistence type="inferred from homology"/>
<keyword evidence="4" id="KW-0378">Hydrolase</keyword>
<dbReference type="GO" id="GO:0006004">
    <property type="term" value="P:fucose metabolic process"/>
    <property type="evidence" value="ECO:0007669"/>
    <property type="project" value="TreeGrafter"/>
</dbReference>
<reference evidence="8" key="1">
    <citation type="journal article" date="2021" name="PeerJ">
        <title>Extensive microbial diversity within the chicken gut microbiome revealed by metagenomics and culture.</title>
        <authorList>
            <person name="Gilroy R."/>
            <person name="Ravi A."/>
            <person name="Getino M."/>
            <person name="Pursley I."/>
            <person name="Horton D.L."/>
            <person name="Alikhan N.F."/>
            <person name="Baker D."/>
            <person name="Gharbi K."/>
            <person name="Hall N."/>
            <person name="Watson M."/>
            <person name="Adriaenssens E.M."/>
            <person name="Foster-Nyarko E."/>
            <person name="Jarju S."/>
            <person name="Secka A."/>
            <person name="Antonio M."/>
            <person name="Oren A."/>
            <person name="Chaudhuri R.R."/>
            <person name="La Ragione R."/>
            <person name="Hildebrand F."/>
            <person name="Pallen M.J."/>
        </authorList>
    </citation>
    <scope>NUCLEOTIDE SEQUENCE</scope>
    <source>
        <strain evidence="8">578</strain>
    </source>
</reference>
<gene>
    <name evidence="8" type="ORF">K8U78_04570</name>
</gene>
<dbReference type="Pfam" id="PF24135">
    <property type="entry name" value="DUF7402"/>
    <property type="match status" value="1"/>
</dbReference>
<dbReference type="InterPro" id="IPR017853">
    <property type="entry name" value="GH"/>
</dbReference>
<evidence type="ECO:0000256" key="4">
    <source>
        <dbReference type="ARBA" id="ARBA00022801"/>
    </source>
</evidence>
<feature type="domain" description="Glycoside hydrolase family 29 N-terminal" evidence="6">
    <location>
        <begin position="50"/>
        <end position="341"/>
    </location>
</feature>
<dbReference type="Pfam" id="PF01120">
    <property type="entry name" value="Alpha_L_fucos"/>
    <property type="match status" value="1"/>
</dbReference>
<evidence type="ECO:0000313" key="9">
    <source>
        <dbReference type="Proteomes" id="UP000715651"/>
    </source>
</evidence>
<dbReference type="Gene3D" id="3.20.20.80">
    <property type="entry name" value="Glycosidases"/>
    <property type="match status" value="1"/>
</dbReference>
<accession>A0A921FUC6</accession>
<protein>
    <recommendedName>
        <fullName evidence="2">alpha-L-fucosidase</fullName>
        <ecNumber evidence="2">3.2.1.51</ecNumber>
    </recommendedName>
</protein>
<dbReference type="SUPFAM" id="SSF51445">
    <property type="entry name" value="(Trans)glycosidases"/>
    <property type="match status" value="1"/>
</dbReference>
<dbReference type="PANTHER" id="PTHR10030">
    <property type="entry name" value="ALPHA-L-FUCOSIDASE"/>
    <property type="match status" value="1"/>
</dbReference>
<evidence type="ECO:0000259" key="6">
    <source>
        <dbReference type="Pfam" id="PF01120"/>
    </source>
</evidence>